<accession>T0C808</accession>
<reference evidence="3" key="1">
    <citation type="journal article" date="2022" name="G3 (Bethesda)">
        <title>Unveiling the complete genome sequence of Alicyclobacillus acidoterrestris DSM 3922T, a taint-producing strain.</title>
        <authorList>
            <person name="Leonardo I.C."/>
            <person name="Barreto Crespo M.T."/>
            <person name="Gaspar F.B."/>
        </authorList>
    </citation>
    <scope>NUCLEOTIDE SEQUENCE [LARGE SCALE GENOMIC DNA]</scope>
    <source>
        <strain evidence="3">DSM 3922</strain>
    </source>
</reference>
<proteinExistence type="predicted"/>
<organism evidence="2 3">
    <name type="scientific">Alicyclobacillus acidoterrestris (strain ATCC 49025 / DSM 3922 / CIP 106132 / NCIMB 13137 / GD3B)</name>
    <dbReference type="NCBI Taxonomy" id="1356854"/>
    <lineage>
        <taxon>Bacteria</taxon>
        <taxon>Bacillati</taxon>
        <taxon>Bacillota</taxon>
        <taxon>Bacilli</taxon>
        <taxon>Bacillales</taxon>
        <taxon>Alicyclobacillaceae</taxon>
        <taxon>Alicyclobacillus</taxon>
    </lineage>
</organism>
<accession>A0A9E7CRB1</accession>
<evidence type="ECO:0000313" key="2">
    <source>
        <dbReference type="EMBL" id="UNO47575.1"/>
    </source>
</evidence>
<dbReference type="EMBL" id="CP080467">
    <property type="protein sequence ID" value="UNO47575.1"/>
    <property type="molecule type" value="Genomic_DNA"/>
</dbReference>
<dbReference type="Proteomes" id="UP000829401">
    <property type="component" value="Chromosome"/>
</dbReference>
<dbReference type="RefSeq" id="WP_021295770.1">
    <property type="nucleotide sequence ID" value="NZ_AURB01000101.1"/>
</dbReference>
<dbReference type="AlphaFoldDB" id="T0C808"/>
<feature type="region of interest" description="Disordered" evidence="1">
    <location>
        <begin position="35"/>
        <end position="64"/>
    </location>
</feature>
<dbReference type="OrthoDB" id="2376803at2"/>
<protein>
    <submittedName>
        <fullName evidence="2">Uncharacterized protein</fullName>
    </submittedName>
</protein>
<gene>
    <name evidence="2" type="ORF">K1I37_12790</name>
</gene>
<keyword evidence="3" id="KW-1185">Reference proteome</keyword>
<dbReference type="KEGG" id="aaco:K1I37_12790"/>
<feature type="compositionally biased region" description="Basic and acidic residues" evidence="1">
    <location>
        <begin position="41"/>
        <end position="64"/>
    </location>
</feature>
<evidence type="ECO:0000313" key="3">
    <source>
        <dbReference type="Proteomes" id="UP000829401"/>
    </source>
</evidence>
<name>T0C808_ALIAG</name>
<sequence length="64" mass="7482">MQEQTHRKPGHPLRKFDVTQLDEWADENVRKFDVQATVENTSRKPNPEDGARLETAPKRRTPID</sequence>
<dbReference type="STRING" id="1356854.N007_04230"/>
<evidence type="ECO:0000256" key="1">
    <source>
        <dbReference type="SAM" id="MobiDB-lite"/>
    </source>
</evidence>